<dbReference type="OrthoDB" id="414945at2759"/>
<sequence length="217" mass="24037">MDCLRAVLNLTSKSLGSCGLTMKGKSSFNISGSVPQGIWILDSGATNRMVPFPSYFTSYLKVSKKQPITIANGDHVPIVGSGNAQLQSSLSLHNILHDVQVQVQEVTKLTLIPKQVQLSNPEIILSDLKVKYEGPIKLLCDNNSAISIIHNLVQHDRTKHMEIDRYFIHEKLNSELVVTTHVPTRLQVADVFTKGFPAAKFQELNGKLEMIDIHLPT</sequence>
<evidence type="ECO:0000313" key="3">
    <source>
        <dbReference type="Proteomes" id="UP000257109"/>
    </source>
</evidence>
<dbReference type="Proteomes" id="UP000257109">
    <property type="component" value="Unassembled WGS sequence"/>
</dbReference>
<dbReference type="EMBL" id="QJKJ01000703">
    <property type="protein sequence ID" value="RDY11131.1"/>
    <property type="molecule type" value="Genomic_DNA"/>
</dbReference>
<comment type="caution">
    <text evidence="2">The sequence shown here is derived from an EMBL/GenBank/DDBJ whole genome shotgun (WGS) entry which is preliminary data.</text>
</comment>
<evidence type="ECO:0000259" key="1">
    <source>
        <dbReference type="Pfam" id="PF22936"/>
    </source>
</evidence>
<feature type="non-terminal residue" evidence="2">
    <location>
        <position position="1"/>
    </location>
</feature>
<protein>
    <submittedName>
        <fullName evidence="2">Copia protein</fullName>
    </submittedName>
</protein>
<dbReference type="AlphaFoldDB" id="A0A371I7V6"/>
<proteinExistence type="predicted"/>
<organism evidence="2 3">
    <name type="scientific">Mucuna pruriens</name>
    <name type="common">Velvet bean</name>
    <name type="synonym">Dolichos pruriens</name>
    <dbReference type="NCBI Taxonomy" id="157652"/>
    <lineage>
        <taxon>Eukaryota</taxon>
        <taxon>Viridiplantae</taxon>
        <taxon>Streptophyta</taxon>
        <taxon>Embryophyta</taxon>
        <taxon>Tracheophyta</taxon>
        <taxon>Spermatophyta</taxon>
        <taxon>Magnoliopsida</taxon>
        <taxon>eudicotyledons</taxon>
        <taxon>Gunneridae</taxon>
        <taxon>Pentapetalae</taxon>
        <taxon>rosids</taxon>
        <taxon>fabids</taxon>
        <taxon>Fabales</taxon>
        <taxon>Fabaceae</taxon>
        <taxon>Papilionoideae</taxon>
        <taxon>50 kb inversion clade</taxon>
        <taxon>NPAAA clade</taxon>
        <taxon>indigoferoid/millettioid clade</taxon>
        <taxon>Phaseoleae</taxon>
        <taxon>Mucuna</taxon>
    </lineage>
</organism>
<accession>A0A371I7V6</accession>
<gene>
    <name evidence="2" type="primary">GIP</name>
    <name evidence="2" type="ORF">CR513_04244</name>
</gene>
<keyword evidence="3" id="KW-1185">Reference proteome</keyword>
<feature type="domain" description="Retrovirus-related Pol polyprotein from transposon TNT 1-94-like beta-barrel" evidence="1">
    <location>
        <begin position="39"/>
        <end position="99"/>
    </location>
</feature>
<evidence type="ECO:0000313" key="2">
    <source>
        <dbReference type="EMBL" id="RDY11131.1"/>
    </source>
</evidence>
<dbReference type="STRING" id="157652.A0A371I7V6"/>
<name>A0A371I7V6_MUCPR</name>
<dbReference type="CDD" id="cd09272">
    <property type="entry name" value="RNase_HI_RT_Ty1"/>
    <property type="match status" value="1"/>
</dbReference>
<dbReference type="Pfam" id="PF22936">
    <property type="entry name" value="Pol_BBD"/>
    <property type="match status" value="1"/>
</dbReference>
<reference evidence="2" key="1">
    <citation type="submission" date="2018-05" db="EMBL/GenBank/DDBJ databases">
        <title>Draft genome of Mucuna pruriens seed.</title>
        <authorList>
            <person name="Nnadi N.E."/>
            <person name="Vos R."/>
            <person name="Hasami M.H."/>
            <person name="Devisetty U.K."/>
            <person name="Aguiy J.C."/>
        </authorList>
    </citation>
    <scope>NUCLEOTIDE SEQUENCE [LARGE SCALE GENOMIC DNA]</scope>
    <source>
        <strain evidence="2">JCA_2017</strain>
    </source>
</reference>
<dbReference type="InterPro" id="IPR054722">
    <property type="entry name" value="PolX-like_BBD"/>
</dbReference>